<evidence type="ECO:0000256" key="5">
    <source>
        <dbReference type="ARBA" id="ARBA00022759"/>
    </source>
</evidence>
<evidence type="ECO:0000256" key="2">
    <source>
        <dbReference type="ARBA" id="ARBA00022679"/>
    </source>
</evidence>
<feature type="non-terminal residue" evidence="10">
    <location>
        <position position="238"/>
    </location>
</feature>
<comment type="caution">
    <text evidence="10">The sequence shown here is derived from an EMBL/GenBank/DDBJ whole genome shotgun (WGS) entry which is preliminary data.</text>
</comment>
<dbReference type="GO" id="GO:0004519">
    <property type="term" value="F:endonuclease activity"/>
    <property type="evidence" value="ECO:0007669"/>
    <property type="project" value="UniProtKB-KW"/>
</dbReference>
<keyword evidence="8" id="KW-0472">Membrane</keyword>
<feature type="non-terminal residue" evidence="10">
    <location>
        <position position="1"/>
    </location>
</feature>
<dbReference type="AlphaFoldDB" id="A0A4Y2X429"/>
<dbReference type="InterPro" id="IPR043502">
    <property type="entry name" value="DNA/RNA_pol_sf"/>
</dbReference>
<keyword evidence="11" id="KW-1185">Reference proteome</keyword>
<dbReference type="GO" id="GO:0003964">
    <property type="term" value="F:RNA-directed DNA polymerase activity"/>
    <property type="evidence" value="ECO:0007669"/>
    <property type="project" value="UniProtKB-KW"/>
</dbReference>
<keyword evidence="8" id="KW-1133">Transmembrane helix</keyword>
<keyword evidence="2" id="KW-0808">Transferase</keyword>
<dbReference type="PANTHER" id="PTHR24559">
    <property type="entry name" value="TRANSPOSON TY3-I GAG-POL POLYPROTEIN"/>
    <property type="match status" value="1"/>
</dbReference>
<dbReference type="OrthoDB" id="6408118at2759"/>
<evidence type="ECO:0000256" key="3">
    <source>
        <dbReference type="ARBA" id="ARBA00022695"/>
    </source>
</evidence>
<keyword evidence="1" id="KW-0645">Protease</keyword>
<evidence type="ECO:0000259" key="9">
    <source>
        <dbReference type="Pfam" id="PF00078"/>
    </source>
</evidence>
<keyword evidence="6" id="KW-0378">Hydrolase</keyword>
<evidence type="ECO:0000256" key="4">
    <source>
        <dbReference type="ARBA" id="ARBA00022722"/>
    </source>
</evidence>
<keyword evidence="7" id="KW-0695">RNA-directed DNA polymerase</keyword>
<accession>A0A4Y2X429</accession>
<dbReference type="CDD" id="cd01647">
    <property type="entry name" value="RT_LTR"/>
    <property type="match status" value="1"/>
</dbReference>
<dbReference type="PANTHER" id="PTHR24559:SF444">
    <property type="entry name" value="REVERSE TRANSCRIPTASE DOMAIN-CONTAINING PROTEIN"/>
    <property type="match status" value="1"/>
</dbReference>
<evidence type="ECO:0000313" key="10">
    <source>
        <dbReference type="EMBL" id="GBO42897.1"/>
    </source>
</evidence>
<keyword evidence="4" id="KW-0540">Nuclease</keyword>
<feature type="transmembrane region" description="Helical" evidence="8">
    <location>
        <begin position="19"/>
        <end position="38"/>
    </location>
</feature>
<dbReference type="InterPro" id="IPR053134">
    <property type="entry name" value="RNA-dir_DNA_polymerase"/>
</dbReference>
<dbReference type="Gene3D" id="3.10.10.10">
    <property type="entry name" value="HIV Type 1 Reverse Transcriptase, subunit A, domain 1"/>
    <property type="match status" value="1"/>
</dbReference>
<feature type="domain" description="Reverse transcriptase" evidence="9">
    <location>
        <begin position="106"/>
        <end position="237"/>
    </location>
</feature>
<keyword evidence="5" id="KW-0255">Endonuclease</keyword>
<dbReference type="Proteomes" id="UP000499080">
    <property type="component" value="Unassembled WGS sequence"/>
</dbReference>
<dbReference type="InterPro" id="IPR043128">
    <property type="entry name" value="Rev_trsase/Diguanyl_cyclase"/>
</dbReference>
<evidence type="ECO:0000313" key="11">
    <source>
        <dbReference type="Proteomes" id="UP000499080"/>
    </source>
</evidence>
<organism evidence="10 11">
    <name type="scientific">Araneus ventricosus</name>
    <name type="common">Orbweaver spider</name>
    <name type="synonym">Epeira ventricosa</name>
    <dbReference type="NCBI Taxonomy" id="182803"/>
    <lineage>
        <taxon>Eukaryota</taxon>
        <taxon>Metazoa</taxon>
        <taxon>Ecdysozoa</taxon>
        <taxon>Arthropoda</taxon>
        <taxon>Chelicerata</taxon>
        <taxon>Arachnida</taxon>
        <taxon>Araneae</taxon>
        <taxon>Araneomorphae</taxon>
        <taxon>Entelegynae</taxon>
        <taxon>Araneoidea</taxon>
        <taxon>Araneidae</taxon>
        <taxon>Araneus</taxon>
    </lineage>
</organism>
<dbReference type="GO" id="GO:0006508">
    <property type="term" value="P:proteolysis"/>
    <property type="evidence" value="ECO:0007669"/>
    <property type="project" value="UniProtKB-KW"/>
</dbReference>
<dbReference type="SUPFAM" id="SSF56672">
    <property type="entry name" value="DNA/RNA polymerases"/>
    <property type="match status" value="1"/>
</dbReference>
<evidence type="ECO:0000256" key="1">
    <source>
        <dbReference type="ARBA" id="ARBA00022670"/>
    </source>
</evidence>
<dbReference type="Pfam" id="PF00078">
    <property type="entry name" value="RVT_1"/>
    <property type="match status" value="1"/>
</dbReference>
<sequence length="238" mass="27461">NTDEVINGNHQWSLTLNSFFSVDSFFVLSGFLVGYSFFQNAEKTDGKTPWLYFYTHRYVRGPPVFSRARRLSPEKLAVVKKEFKGMVEKGICRPSNSSWSSPIHLVPKGHNKWRICGDYRSLNTVTEPDRHPLPHIQDFSSELHGKVIFSKIDLQRAYHQIPVEQSDIPKTAVITPIGLFEYLYMPFGLRNASKTFVIDETLREIPCFAYLDDILVASSDEQSHLSDLQKVFERLNER</sequence>
<evidence type="ECO:0000256" key="7">
    <source>
        <dbReference type="ARBA" id="ARBA00022918"/>
    </source>
</evidence>
<dbReference type="InterPro" id="IPR000477">
    <property type="entry name" value="RT_dom"/>
</dbReference>
<evidence type="ECO:0000256" key="8">
    <source>
        <dbReference type="SAM" id="Phobius"/>
    </source>
</evidence>
<dbReference type="FunFam" id="3.10.10.10:FF:000007">
    <property type="entry name" value="Retrovirus-related Pol polyprotein from transposon 17.6-like Protein"/>
    <property type="match status" value="1"/>
</dbReference>
<proteinExistence type="predicted"/>
<keyword evidence="3" id="KW-0548">Nucleotidyltransferase</keyword>
<evidence type="ECO:0000256" key="6">
    <source>
        <dbReference type="ARBA" id="ARBA00022801"/>
    </source>
</evidence>
<name>A0A4Y2X429_ARAVE</name>
<dbReference type="Gene3D" id="3.30.70.270">
    <property type="match status" value="1"/>
</dbReference>
<dbReference type="EMBL" id="BGPR01069174">
    <property type="protein sequence ID" value="GBO42897.1"/>
    <property type="molecule type" value="Genomic_DNA"/>
</dbReference>
<keyword evidence="8" id="KW-0812">Transmembrane</keyword>
<gene>
    <name evidence="10" type="primary">pol_469</name>
    <name evidence="10" type="ORF">AVEN_127230_1</name>
</gene>
<dbReference type="GO" id="GO:0008233">
    <property type="term" value="F:peptidase activity"/>
    <property type="evidence" value="ECO:0007669"/>
    <property type="project" value="UniProtKB-KW"/>
</dbReference>
<reference evidence="10 11" key="1">
    <citation type="journal article" date="2019" name="Sci. Rep.">
        <title>Orb-weaving spider Araneus ventricosus genome elucidates the spidroin gene catalogue.</title>
        <authorList>
            <person name="Kono N."/>
            <person name="Nakamura H."/>
            <person name="Ohtoshi R."/>
            <person name="Moran D.A.P."/>
            <person name="Shinohara A."/>
            <person name="Yoshida Y."/>
            <person name="Fujiwara M."/>
            <person name="Mori M."/>
            <person name="Tomita M."/>
            <person name="Arakawa K."/>
        </authorList>
    </citation>
    <scope>NUCLEOTIDE SEQUENCE [LARGE SCALE GENOMIC DNA]</scope>
</reference>
<protein>
    <submittedName>
        <fullName evidence="10">Retrovirus-related Pol polyprotein from transposon 297</fullName>
    </submittedName>
</protein>